<proteinExistence type="predicted"/>
<keyword evidence="2" id="KW-1185">Reference proteome</keyword>
<name>A0A498J1L5_MALDO</name>
<accession>A0A498J1L5</accession>
<comment type="caution">
    <text evidence="1">The sequence shown here is derived from an EMBL/GenBank/DDBJ whole genome shotgun (WGS) entry which is preliminary data.</text>
</comment>
<evidence type="ECO:0000313" key="1">
    <source>
        <dbReference type="EMBL" id="RXH87713.1"/>
    </source>
</evidence>
<organism evidence="1 2">
    <name type="scientific">Malus domestica</name>
    <name type="common">Apple</name>
    <name type="synonym">Pyrus malus</name>
    <dbReference type="NCBI Taxonomy" id="3750"/>
    <lineage>
        <taxon>Eukaryota</taxon>
        <taxon>Viridiplantae</taxon>
        <taxon>Streptophyta</taxon>
        <taxon>Embryophyta</taxon>
        <taxon>Tracheophyta</taxon>
        <taxon>Spermatophyta</taxon>
        <taxon>Magnoliopsida</taxon>
        <taxon>eudicotyledons</taxon>
        <taxon>Gunneridae</taxon>
        <taxon>Pentapetalae</taxon>
        <taxon>rosids</taxon>
        <taxon>fabids</taxon>
        <taxon>Rosales</taxon>
        <taxon>Rosaceae</taxon>
        <taxon>Amygdaloideae</taxon>
        <taxon>Maleae</taxon>
        <taxon>Malus</taxon>
    </lineage>
</organism>
<sequence length="106" mass="12610">MRQPLAIEYYIIHRRVLMIMDFLSSKFESCKTEEFSQFVIKAGSILSYIYGVDWENKLKAKELQAIFVCLSLLSNFELFKRLLFEEGYYKSSYLCAYVALPPRYVY</sequence>
<dbReference type="Proteomes" id="UP000290289">
    <property type="component" value="Chromosome 10"/>
</dbReference>
<dbReference type="EMBL" id="RDQH01000336">
    <property type="protein sequence ID" value="RXH87713.1"/>
    <property type="molecule type" value="Genomic_DNA"/>
</dbReference>
<dbReference type="STRING" id="3750.A0A498J1L5"/>
<evidence type="ECO:0000313" key="2">
    <source>
        <dbReference type="Proteomes" id="UP000290289"/>
    </source>
</evidence>
<gene>
    <name evidence="1" type="ORF">DVH24_034613</name>
</gene>
<reference evidence="1 2" key="1">
    <citation type="submission" date="2018-10" db="EMBL/GenBank/DDBJ databases">
        <title>A high-quality apple genome assembly.</title>
        <authorList>
            <person name="Hu J."/>
        </authorList>
    </citation>
    <scope>NUCLEOTIDE SEQUENCE [LARGE SCALE GENOMIC DNA]</scope>
    <source>
        <strain evidence="2">cv. HFTH1</strain>
        <tissue evidence="1">Young leaf</tissue>
    </source>
</reference>
<protein>
    <submittedName>
        <fullName evidence="1">Uncharacterized protein</fullName>
    </submittedName>
</protein>
<dbReference type="AlphaFoldDB" id="A0A498J1L5"/>